<dbReference type="PANTHER" id="PTHR11259">
    <property type="entry name" value="RAS-RELATED GTP BINDING RAG/GTR YEAST"/>
    <property type="match status" value="1"/>
</dbReference>
<dbReference type="FunFam" id="3.30.450.190:FF:000002">
    <property type="entry name" value="Ras-related GTP-binding protein A"/>
    <property type="match status" value="1"/>
</dbReference>
<dbReference type="GO" id="GO:0005634">
    <property type="term" value="C:nucleus"/>
    <property type="evidence" value="ECO:0007669"/>
    <property type="project" value="TreeGrafter"/>
</dbReference>
<dbReference type="PANTHER" id="PTHR11259:SF1">
    <property type="entry name" value="RAS-RELATED GTP-BINDING PROTEIN"/>
    <property type="match status" value="1"/>
</dbReference>
<evidence type="ECO:0000256" key="1">
    <source>
        <dbReference type="ARBA" id="ARBA00004496"/>
    </source>
</evidence>
<comment type="similarity">
    <text evidence="2">Belongs to the GTR/RAG GTP-binding protein family.</text>
</comment>
<dbReference type="GO" id="GO:0010507">
    <property type="term" value="P:negative regulation of autophagy"/>
    <property type="evidence" value="ECO:0007669"/>
    <property type="project" value="TreeGrafter"/>
</dbReference>
<comment type="subcellular location">
    <subcellularLocation>
        <location evidence="1">Cytoplasm</location>
    </subcellularLocation>
</comment>
<name>A0A0G4EFF1_VITBC</name>
<dbReference type="InterPro" id="IPR006762">
    <property type="entry name" value="Gtr1_RagA"/>
</dbReference>
<evidence type="ECO:0000256" key="4">
    <source>
        <dbReference type="ARBA" id="ARBA00022741"/>
    </source>
</evidence>
<evidence type="ECO:0000256" key="2">
    <source>
        <dbReference type="ARBA" id="ARBA00007756"/>
    </source>
</evidence>
<dbReference type="VEuPathDB" id="CryptoDB:Vbra_7137"/>
<dbReference type="InterPro" id="IPR039397">
    <property type="entry name" value="RagA/B"/>
</dbReference>
<gene>
    <name evidence="6" type="ORF">Vbra_7137</name>
</gene>
<evidence type="ECO:0000256" key="3">
    <source>
        <dbReference type="ARBA" id="ARBA00022490"/>
    </source>
</evidence>
<dbReference type="Gene3D" id="3.40.50.300">
    <property type="entry name" value="P-loop containing nucleotide triphosphate hydrolases"/>
    <property type="match status" value="1"/>
</dbReference>
<dbReference type="Proteomes" id="UP000041254">
    <property type="component" value="Unassembled WGS sequence"/>
</dbReference>
<dbReference type="GO" id="GO:0003924">
    <property type="term" value="F:GTPase activity"/>
    <property type="evidence" value="ECO:0007669"/>
    <property type="project" value="TreeGrafter"/>
</dbReference>
<dbReference type="EMBL" id="CDMY01000209">
    <property type="protein sequence ID" value="CEL94157.1"/>
    <property type="molecule type" value="Genomic_DNA"/>
</dbReference>
<sequence>MAQPSPKKVLLMGRAGAGKTSMRSIIFANYLARETKRFTYTNHVEQSHLRFLGNLILSLWDCGGQDTFMENYFESQREHIFRNCEVLIYVIGLSPATIDIALKSSGGNEPSGAQSKPPATTKEFEKDFVYWKQTAESIRQFSPFATVFCLVHKMDLVKEQDRERVFAFYDGELRRLGGDLRRIQTFATSIWDETLFKAWSDIVNCLIPYVNVLNAHLKHFCSVAQADEVVLFEKSTFLVIASASDEHHKDPHRFEKISNIAKQFKLTCGKSQANFTTLTVQNSFFRAFIDKFTDNTYIMAIITNKEVPSAAVLINIDLARSHFDRIAASMPSGPTL</sequence>
<dbReference type="GO" id="GO:0005764">
    <property type="term" value="C:lysosome"/>
    <property type="evidence" value="ECO:0007669"/>
    <property type="project" value="TreeGrafter"/>
</dbReference>
<dbReference type="STRING" id="1169540.A0A0G4EFF1"/>
<keyword evidence="5" id="KW-0342">GTP-binding</keyword>
<dbReference type="GO" id="GO:1904263">
    <property type="term" value="P:positive regulation of TORC1 signaling"/>
    <property type="evidence" value="ECO:0007669"/>
    <property type="project" value="TreeGrafter"/>
</dbReference>
<accession>A0A0G4EFF1</accession>
<dbReference type="OMA" id="LIPNMQD"/>
<evidence type="ECO:0000256" key="5">
    <source>
        <dbReference type="ARBA" id="ARBA00023134"/>
    </source>
</evidence>
<dbReference type="InParanoid" id="A0A0G4EFF1"/>
<dbReference type="SUPFAM" id="SSF52540">
    <property type="entry name" value="P-loop containing nucleoside triphosphate hydrolases"/>
    <property type="match status" value="1"/>
</dbReference>
<evidence type="ECO:0008006" key="8">
    <source>
        <dbReference type="Google" id="ProtNLM"/>
    </source>
</evidence>
<keyword evidence="7" id="KW-1185">Reference proteome</keyword>
<dbReference type="PhylomeDB" id="A0A0G4EFF1"/>
<protein>
    <recommendedName>
        <fullName evidence="8">Ras-related GTP-binding protein</fullName>
    </recommendedName>
</protein>
<organism evidence="6 7">
    <name type="scientific">Vitrella brassicaformis (strain CCMP3155)</name>
    <dbReference type="NCBI Taxonomy" id="1169540"/>
    <lineage>
        <taxon>Eukaryota</taxon>
        <taxon>Sar</taxon>
        <taxon>Alveolata</taxon>
        <taxon>Colpodellida</taxon>
        <taxon>Vitrellaceae</taxon>
        <taxon>Vitrella</taxon>
    </lineage>
</organism>
<keyword evidence="3" id="KW-0963">Cytoplasm</keyword>
<reference evidence="6 7" key="1">
    <citation type="submission" date="2014-11" db="EMBL/GenBank/DDBJ databases">
        <authorList>
            <person name="Zhu J."/>
            <person name="Qi W."/>
            <person name="Song R."/>
        </authorList>
    </citation>
    <scope>NUCLEOTIDE SEQUENCE [LARGE SCALE GENOMIC DNA]</scope>
</reference>
<dbReference type="Pfam" id="PF04670">
    <property type="entry name" value="Gtr1_RagA"/>
    <property type="match status" value="1"/>
</dbReference>
<dbReference type="CDD" id="cd11384">
    <property type="entry name" value="RagA_like"/>
    <property type="match status" value="1"/>
</dbReference>
<keyword evidence="4" id="KW-0547">Nucleotide-binding</keyword>
<evidence type="ECO:0000313" key="7">
    <source>
        <dbReference type="Proteomes" id="UP000041254"/>
    </source>
</evidence>
<proteinExistence type="inferred from homology"/>
<dbReference type="GO" id="GO:1990131">
    <property type="term" value="C:Gtr1-Gtr2 GTPase complex"/>
    <property type="evidence" value="ECO:0007669"/>
    <property type="project" value="TreeGrafter"/>
</dbReference>
<dbReference type="GO" id="GO:0009267">
    <property type="term" value="P:cellular response to starvation"/>
    <property type="evidence" value="ECO:0007669"/>
    <property type="project" value="TreeGrafter"/>
</dbReference>
<dbReference type="InterPro" id="IPR027417">
    <property type="entry name" value="P-loop_NTPase"/>
</dbReference>
<dbReference type="Gene3D" id="3.30.450.190">
    <property type="match status" value="1"/>
</dbReference>
<evidence type="ECO:0000313" key="6">
    <source>
        <dbReference type="EMBL" id="CEL94157.1"/>
    </source>
</evidence>
<dbReference type="GO" id="GO:0005525">
    <property type="term" value="F:GTP binding"/>
    <property type="evidence" value="ECO:0007669"/>
    <property type="project" value="UniProtKB-KW"/>
</dbReference>
<dbReference type="OrthoDB" id="10020193at2759"/>
<dbReference type="AlphaFoldDB" id="A0A0G4EFF1"/>